<dbReference type="AlphaFoldDB" id="A0A1M2VKX0"/>
<dbReference type="Proteomes" id="UP000184267">
    <property type="component" value="Unassembled WGS sequence"/>
</dbReference>
<name>A0A1M2VKX0_TRAPU</name>
<protein>
    <submittedName>
        <fullName evidence="1">Uncharacterized protein</fullName>
    </submittedName>
</protein>
<accession>A0A1M2VKX0</accession>
<gene>
    <name evidence="1" type="ORF">TRAPUB_878</name>
</gene>
<dbReference type="EMBL" id="MNAD01001070">
    <property type="protein sequence ID" value="OJT08206.1"/>
    <property type="molecule type" value="Genomic_DNA"/>
</dbReference>
<reference evidence="1 2" key="1">
    <citation type="submission" date="2016-10" db="EMBL/GenBank/DDBJ databases">
        <title>Genome sequence of the basidiomycete white-rot fungus Trametes pubescens.</title>
        <authorList>
            <person name="Makela M.R."/>
            <person name="Granchi Z."/>
            <person name="Peng M."/>
            <person name="De Vries R.P."/>
            <person name="Grigoriev I."/>
            <person name="Riley R."/>
            <person name="Hilden K."/>
        </authorList>
    </citation>
    <scope>NUCLEOTIDE SEQUENCE [LARGE SCALE GENOMIC DNA]</scope>
    <source>
        <strain evidence="1 2">FBCC735</strain>
    </source>
</reference>
<proteinExistence type="predicted"/>
<organism evidence="1 2">
    <name type="scientific">Trametes pubescens</name>
    <name type="common">White-rot fungus</name>
    <dbReference type="NCBI Taxonomy" id="154538"/>
    <lineage>
        <taxon>Eukaryota</taxon>
        <taxon>Fungi</taxon>
        <taxon>Dikarya</taxon>
        <taxon>Basidiomycota</taxon>
        <taxon>Agaricomycotina</taxon>
        <taxon>Agaricomycetes</taxon>
        <taxon>Polyporales</taxon>
        <taxon>Polyporaceae</taxon>
        <taxon>Trametes</taxon>
    </lineage>
</organism>
<comment type="caution">
    <text evidence="1">The sequence shown here is derived from an EMBL/GenBank/DDBJ whole genome shotgun (WGS) entry which is preliminary data.</text>
</comment>
<keyword evidence="2" id="KW-1185">Reference proteome</keyword>
<sequence length="103" mass="12213">MRRGVPDFARMQRPPVFLLSVDACRVRRLRVAGCIPGDPERVASFLSLVLPGLQHFNWSLPLWDWDLIEKRYEKFVVLRAQEVNWALRHGKTIRRPEYLQSER</sequence>
<evidence type="ECO:0000313" key="2">
    <source>
        <dbReference type="Proteomes" id="UP000184267"/>
    </source>
</evidence>
<evidence type="ECO:0000313" key="1">
    <source>
        <dbReference type="EMBL" id="OJT08206.1"/>
    </source>
</evidence>